<evidence type="ECO:0000313" key="3">
    <source>
        <dbReference type="Proteomes" id="UP001276659"/>
    </source>
</evidence>
<comment type="caution">
    <text evidence="2">The sequence shown here is derived from an EMBL/GenBank/DDBJ whole genome shotgun (WGS) entry which is preliminary data.</text>
</comment>
<proteinExistence type="predicted"/>
<sequence length="67" mass="7198">MIHYLSMSVLALAICSGMSATTKVTFDQGFDTFVVVPDEARLNPIGTLNYVQYTNVDAAQPGALNES</sequence>
<keyword evidence="3" id="KW-1185">Reference proteome</keyword>
<feature type="signal peptide" evidence="1">
    <location>
        <begin position="1"/>
        <end position="21"/>
    </location>
</feature>
<dbReference type="Proteomes" id="UP001276659">
    <property type="component" value="Unassembled WGS sequence"/>
</dbReference>
<evidence type="ECO:0000256" key="1">
    <source>
        <dbReference type="SAM" id="SignalP"/>
    </source>
</evidence>
<reference evidence="2" key="1">
    <citation type="submission" date="2022-11" db="EMBL/GenBank/DDBJ databases">
        <title>Chromosomal genome sequence assembly and mating type (MAT) locus characterization of the leprose asexual lichenized fungus Lepraria neglecta (Nyl.) Erichsen.</title>
        <authorList>
            <person name="Allen J.L."/>
            <person name="Pfeffer B."/>
        </authorList>
    </citation>
    <scope>NUCLEOTIDE SEQUENCE</scope>
    <source>
        <strain evidence="2">Allen 5258</strain>
    </source>
</reference>
<accession>A0AAE0DPH5</accession>
<dbReference type="AlphaFoldDB" id="A0AAE0DPH5"/>
<keyword evidence="1" id="KW-0732">Signal</keyword>
<name>A0AAE0DPH5_9LECA</name>
<evidence type="ECO:0000313" key="2">
    <source>
        <dbReference type="EMBL" id="KAK3178346.1"/>
    </source>
</evidence>
<gene>
    <name evidence="2" type="ORF">OEA41_000481</name>
</gene>
<organism evidence="2 3">
    <name type="scientific">Lepraria neglecta</name>
    <dbReference type="NCBI Taxonomy" id="209136"/>
    <lineage>
        <taxon>Eukaryota</taxon>
        <taxon>Fungi</taxon>
        <taxon>Dikarya</taxon>
        <taxon>Ascomycota</taxon>
        <taxon>Pezizomycotina</taxon>
        <taxon>Lecanoromycetes</taxon>
        <taxon>OSLEUM clade</taxon>
        <taxon>Lecanoromycetidae</taxon>
        <taxon>Lecanorales</taxon>
        <taxon>Lecanorineae</taxon>
        <taxon>Stereocaulaceae</taxon>
        <taxon>Lepraria</taxon>
    </lineage>
</organism>
<protein>
    <submittedName>
        <fullName evidence="2">Uncharacterized protein</fullName>
    </submittedName>
</protein>
<feature type="chain" id="PRO_5041904909" evidence="1">
    <location>
        <begin position="22"/>
        <end position="67"/>
    </location>
</feature>
<dbReference type="EMBL" id="JASNWA010000003">
    <property type="protein sequence ID" value="KAK3178346.1"/>
    <property type="molecule type" value="Genomic_DNA"/>
</dbReference>